<dbReference type="SMART" id="SM00220">
    <property type="entry name" value="S_TKc"/>
    <property type="match status" value="1"/>
</dbReference>
<evidence type="ECO:0000313" key="9">
    <source>
        <dbReference type="Proteomes" id="UP001473302"/>
    </source>
</evidence>
<protein>
    <recommendedName>
        <fullName evidence="1">non-specific serine/threonine protein kinase</fullName>
        <ecNumber evidence="1">2.7.11.1</ecNumber>
    </recommendedName>
</protein>
<comment type="caution">
    <text evidence="8">The sequence shown here is derived from an EMBL/GenBank/DDBJ whole genome shotgun (WGS) entry which is preliminary data.</text>
</comment>
<dbReference type="InterPro" id="IPR017441">
    <property type="entry name" value="Protein_kinase_ATP_BS"/>
</dbReference>
<dbReference type="PANTHER" id="PTHR11909">
    <property type="entry name" value="CASEIN KINASE-RELATED"/>
    <property type="match status" value="1"/>
</dbReference>
<keyword evidence="5" id="KW-0418">Kinase</keyword>
<name>A0ABP9YS87_9FUNG</name>
<dbReference type="EC" id="2.7.11.1" evidence="1"/>
<dbReference type="InterPro" id="IPR008271">
    <property type="entry name" value="Ser/Thr_kinase_AS"/>
</dbReference>
<dbReference type="Gene3D" id="1.10.510.10">
    <property type="entry name" value="Transferase(Phosphotransferase) domain 1"/>
    <property type="match status" value="1"/>
</dbReference>
<feature type="compositionally biased region" description="Low complexity" evidence="6">
    <location>
        <begin position="388"/>
        <end position="405"/>
    </location>
</feature>
<organism evidence="8 9">
    <name type="scientific">Mucor flavus</name>
    <dbReference type="NCBI Taxonomy" id="439312"/>
    <lineage>
        <taxon>Eukaryota</taxon>
        <taxon>Fungi</taxon>
        <taxon>Fungi incertae sedis</taxon>
        <taxon>Mucoromycota</taxon>
        <taxon>Mucoromycotina</taxon>
        <taxon>Mucoromycetes</taxon>
        <taxon>Mucorales</taxon>
        <taxon>Mucorineae</taxon>
        <taxon>Mucoraceae</taxon>
        <taxon>Mucor</taxon>
    </lineage>
</organism>
<feature type="domain" description="Protein kinase" evidence="7">
    <location>
        <begin position="14"/>
        <end position="303"/>
    </location>
</feature>
<dbReference type="EMBL" id="BAABUK010000005">
    <property type="protein sequence ID" value="GAA5809705.1"/>
    <property type="molecule type" value="Genomic_DNA"/>
</dbReference>
<dbReference type="PROSITE" id="PS00108">
    <property type="entry name" value="PROTEIN_KINASE_ST"/>
    <property type="match status" value="1"/>
</dbReference>
<dbReference type="SUPFAM" id="SSF56112">
    <property type="entry name" value="Protein kinase-like (PK-like)"/>
    <property type="match status" value="1"/>
</dbReference>
<dbReference type="InterPro" id="IPR000719">
    <property type="entry name" value="Prot_kinase_dom"/>
</dbReference>
<dbReference type="Pfam" id="PF00069">
    <property type="entry name" value="Pkinase"/>
    <property type="match status" value="1"/>
</dbReference>
<dbReference type="PROSITE" id="PS00107">
    <property type="entry name" value="PROTEIN_KINASE_ATP"/>
    <property type="match status" value="1"/>
</dbReference>
<evidence type="ECO:0000256" key="3">
    <source>
        <dbReference type="ARBA" id="ARBA00022840"/>
    </source>
</evidence>
<keyword evidence="5" id="KW-0808">Transferase</keyword>
<evidence type="ECO:0000256" key="2">
    <source>
        <dbReference type="ARBA" id="ARBA00022741"/>
    </source>
</evidence>
<keyword evidence="2 4" id="KW-0547">Nucleotide-binding</keyword>
<keyword evidence="3 4" id="KW-0067">ATP-binding</keyword>
<dbReference type="InterPro" id="IPR050235">
    <property type="entry name" value="CK1_Ser-Thr_kinase"/>
</dbReference>
<evidence type="ECO:0000259" key="7">
    <source>
        <dbReference type="PROSITE" id="PS50011"/>
    </source>
</evidence>
<feature type="region of interest" description="Disordered" evidence="6">
    <location>
        <begin position="387"/>
        <end position="410"/>
    </location>
</feature>
<evidence type="ECO:0000256" key="1">
    <source>
        <dbReference type="ARBA" id="ARBA00012513"/>
    </source>
</evidence>
<dbReference type="InterPro" id="IPR011009">
    <property type="entry name" value="Kinase-like_dom_sf"/>
</dbReference>
<dbReference type="PROSITE" id="PS50011">
    <property type="entry name" value="PROTEIN_KINASE_DOM"/>
    <property type="match status" value="1"/>
</dbReference>
<dbReference type="Proteomes" id="UP001473302">
    <property type="component" value="Unassembled WGS sequence"/>
</dbReference>
<accession>A0ABP9YS87</accession>
<sequence length="439" mass="50260">MSSSQKDVVVAEQWLVLSKIGEGSFGEVFKAKDINLGRLYAVKRESLDLEHPQLRHESKIYDTLAGGPCIPKCHWYGQHDGFDCIVIDLLGSNLKQFQQSTRTMPLDLIIDFGCQLVSCLEHIHDKGIVYRDVKPENFLFEASCILPDLAYTNSPPPSPPTCNHILLDNTCLYAVDFGLATWWRNPNTMKPYAECKKPIKYKTGTARYASLNIHRGRTHARRDDMESLGYLLLDLLLNGDLPWSGITARSTKVGWDRLKAIKEEMSLQDMCAGLPCGIMNFIDYTRRLRFADRPDYDHLKTLLIGCNQPGPFSKLVTPHPHNTRAIPSSSPKYYQHHQQQQNYHLKRNSSSSSHHMHKMNYLDQSPEDGVFVMDDLAKELPSFTKKQNNSTYYRNNNRSSSNSSNRHYHYGHKKHYGNKVGWNTHKNYTSAIEKTLQTP</sequence>
<reference evidence="8 9" key="1">
    <citation type="submission" date="2024-04" db="EMBL/GenBank/DDBJ databases">
        <title>genome sequences of Mucor flavus KT1a and Helicostylum pulchrum KT1b strains isolated from the surface of a dry-aged beef.</title>
        <authorList>
            <person name="Toyotome T."/>
            <person name="Hosono M."/>
            <person name="Torimaru M."/>
            <person name="Fukuda K."/>
            <person name="Mikami N."/>
        </authorList>
    </citation>
    <scope>NUCLEOTIDE SEQUENCE [LARGE SCALE GENOMIC DNA]</scope>
    <source>
        <strain evidence="8 9">KT1a</strain>
    </source>
</reference>
<evidence type="ECO:0000256" key="6">
    <source>
        <dbReference type="SAM" id="MobiDB-lite"/>
    </source>
</evidence>
<evidence type="ECO:0000313" key="8">
    <source>
        <dbReference type="EMBL" id="GAA5809705.1"/>
    </source>
</evidence>
<keyword evidence="5" id="KW-0723">Serine/threonine-protein kinase</keyword>
<proteinExistence type="inferred from homology"/>
<gene>
    <name evidence="8" type="ORF">MFLAVUS_003118</name>
</gene>
<comment type="similarity">
    <text evidence="5">Belongs to the protein kinase superfamily.</text>
</comment>
<evidence type="ECO:0000256" key="5">
    <source>
        <dbReference type="RuleBase" id="RU000304"/>
    </source>
</evidence>
<feature type="binding site" evidence="4">
    <location>
        <position position="43"/>
    </location>
    <ligand>
        <name>ATP</name>
        <dbReference type="ChEBI" id="CHEBI:30616"/>
    </ligand>
</feature>
<keyword evidence="9" id="KW-1185">Reference proteome</keyword>
<evidence type="ECO:0000256" key="4">
    <source>
        <dbReference type="PROSITE-ProRule" id="PRU10141"/>
    </source>
</evidence>